<reference evidence="2 3" key="1">
    <citation type="submission" date="2019-06" db="EMBL/GenBank/DDBJ databases">
        <title>Metagenome assembled Genome of Spiribacter salinus SL48-SHIP from the microbial mat of Salt Lake 48 (Novosibirsk region, Russia).</title>
        <authorList>
            <person name="Shipova A."/>
            <person name="Rozanov A.S."/>
            <person name="Bryanskaya A.V."/>
            <person name="Peltek S.E."/>
        </authorList>
    </citation>
    <scope>NUCLEOTIDE SEQUENCE [LARGE SCALE GENOMIC DNA]</scope>
    <source>
        <strain evidence="2">SL48-SHIP-2</strain>
    </source>
</reference>
<organism evidence="2 3">
    <name type="scientific">Spiribacter salinus</name>
    <dbReference type="NCBI Taxonomy" id="1335746"/>
    <lineage>
        <taxon>Bacteria</taxon>
        <taxon>Pseudomonadati</taxon>
        <taxon>Pseudomonadota</taxon>
        <taxon>Gammaproteobacteria</taxon>
        <taxon>Chromatiales</taxon>
        <taxon>Ectothiorhodospiraceae</taxon>
        <taxon>Spiribacter</taxon>
    </lineage>
</organism>
<comment type="caution">
    <text evidence="2">The sequence shown here is derived from an EMBL/GenBank/DDBJ whole genome shotgun (WGS) entry which is preliminary data.</text>
</comment>
<dbReference type="AlphaFoldDB" id="A0A540VV26"/>
<evidence type="ECO:0000313" key="2">
    <source>
        <dbReference type="EMBL" id="TQF00616.1"/>
    </source>
</evidence>
<dbReference type="EMBL" id="VIFK01000008">
    <property type="protein sequence ID" value="TQF00616.1"/>
    <property type="molecule type" value="Genomic_DNA"/>
</dbReference>
<gene>
    <name evidence="2" type="ORF">FKY71_02510</name>
</gene>
<feature type="region of interest" description="Disordered" evidence="1">
    <location>
        <begin position="92"/>
        <end position="111"/>
    </location>
</feature>
<evidence type="ECO:0000313" key="3">
    <source>
        <dbReference type="Proteomes" id="UP000315400"/>
    </source>
</evidence>
<name>A0A540VV26_9GAMM</name>
<evidence type="ECO:0000256" key="1">
    <source>
        <dbReference type="SAM" id="MobiDB-lite"/>
    </source>
</evidence>
<protein>
    <submittedName>
        <fullName evidence="2">Uncharacterized protein</fullName>
    </submittedName>
</protein>
<dbReference type="Proteomes" id="UP000315400">
    <property type="component" value="Unassembled WGS sequence"/>
</dbReference>
<feature type="compositionally biased region" description="Basic and acidic residues" evidence="1">
    <location>
        <begin position="92"/>
        <end position="101"/>
    </location>
</feature>
<proteinExistence type="predicted"/>
<sequence length="111" mass="12799">MSRKAKGKRPYFFENPENDKLLAIIMAVAGELSVVRDRLDTVERLLEEKGGLTRADIESYDPDEAVREARHAWREVYLERVLRIVHHELESEKAGESREGYEQAITDLAES</sequence>
<accession>A0A540VV26</accession>